<feature type="chain" id="PRO_5033229780" evidence="1">
    <location>
        <begin position="18"/>
        <end position="158"/>
    </location>
</feature>
<evidence type="ECO:0000313" key="4">
    <source>
        <dbReference type="Proteomes" id="UP000274756"/>
    </source>
</evidence>
<evidence type="ECO:0000313" key="5">
    <source>
        <dbReference type="WBParaSite" id="DME_0000087901-mRNA-1"/>
    </source>
</evidence>
<dbReference type="WBParaSite" id="DME_0000087901-mRNA-1">
    <property type="protein sequence ID" value="DME_0000087901-mRNA-1"/>
    <property type="gene ID" value="DME_0000087901"/>
</dbReference>
<evidence type="ECO:0000313" key="2">
    <source>
        <dbReference type="EMBL" id="VDN55266.1"/>
    </source>
</evidence>
<organism evidence="3 5">
    <name type="scientific">Dracunculus medinensis</name>
    <name type="common">Guinea worm</name>
    <dbReference type="NCBI Taxonomy" id="318479"/>
    <lineage>
        <taxon>Eukaryota</taxon>
        <taxon>Metazoa</taxon>
        <taxon>Ecdysozoa</taxon>
        <taxon>Nematoda</taxon>
        <taxon>Chromadorea</taxon>
        <taxon>Rhabditida</taxon>
        <taxon>Spirurina</taxon>
        <taxon>Dracunculoidea</taxon>
        <taxon>Dracunculidae</taxon>
        <taxon>Dracunculus</taxon>
    </lineage>
</organism>
<dbReference type="Proteomes" id="UP000038040">
    <property type="component" value="Unplaced"/>
</dbReference>
<reference evidence="5" key="1">
    <citation type="submission" date="2017-02" db="UniProtKB">
        <authorList>
            <consortium name="WormBaseParasite"/>
        </authorList>
    </citation>
    <scope>IDENTIFICATION</scope>
</reference>
<evidence type="ECO:0000313" key="3">
    <source>
        <dbReference type="Proteomes" id="UP000038040"/>
    </source>
</evidence>
<proteinExistence type="predicted"/>
<feature type="signal peptide" evidence="1">
    <location>
        <begin position="1"/>
        <end position="17"/>
    </location>
</feature>
<dbReference type="Proteomes" id="UP000274756">
    <property type="component" value="Unassembled WGS sequence"/>
</dbReference>
<sequence>MFCVVLIFLASIHLAFNANDVFEISSLKLHSPHSRLDGNVFQPSRATISISRNFADHQPLPFESPILRANSGRIRLSFLQTEFSNAFSISPSTLVAGQQFDIIIDDTNILRNFSKIKLHVRFSFIYLFIKNISNKISRILFKNTEILNDENNHFIYFR</sequence>
<dbReference type="STRING" id="318479.A0A0N4U2H4"/>
<dbReference type="AlphaFoldDB" id="A0A0N4U2H4"/>
<dbReference type="EMBL" id="UYYG01001152">
    <property type="protein sequence ID" value="VDN55266.1"/>
    <property type="molecule type" value="Genomic_DNA"/>
</dbReference>
<dbReference type="OrthoDB" id="10663619at2759"/>
<evidence type="ECO:0000256" key="1">
    <source>
        <dbReference type="SAM" id="SignalP"/>
    </source>
</evidence>
<gene>
    <name evidence="2" type="ORF">DME_LOCUS5239</name>
</gene>
<name>A0A0N4U2H4_DRAME</name>
<keyword evidence="1" id="KW-0732">Signal</keyword>
<accession>A0A0N4U2H4</accession>
<protein>
    <submittedName>
        <fullName evidence="2 5">Uncharacterized protein</fullName>
    </submittedName>
</protein>
<keyword evidence="4" id="KW-1185">Reference proteome</keyword>
<reference evidence="2 4" key="2">
    <citation type="submission" date="2018-11" db="EMBL/GenBank/DDBJ databases">
        <authorList>
            <consortium name="Pathogen Informatics"/>
        </authorList>
    </citation>
    <scope>NUCLEOTIDE SEQUENCE [LARGE SCALE GENOMIC DNA]</scope>
</reference>